<feature type="non-terminal residue" evidence="1">
    <location>
        <position position="157"/>
    </location>
</feature>
<protein>
    <submittedName>
        <fullName evidence="1">9820_t:CDS:1</fullName>
    </submittedName>
</protein>
<evidence type="ECO:0000313" key="2">
    <source>
        <dbReference type="Proteomes" id="UP000789920"/>
    </source>
</evidence>
<name>A0ACA9R3Y2_9GLOM</name>
<organism evidence="1 2">
    <name type="scientific">Racocetra persica</name>
    <dbReference type="NCBI Taxonomy" id="160502"/>
    <lineage>
        <taxon>Eukaryota</taxon>
        <taxon>Fungi</taxon>
        <taxon>Fungi incertae sedis</taxon>
        <taxon>Mucoromycota</taxon>
        <taxon>Glomeromycotina</taxon>
        <taxon>Glomeromycetes</taxon>
        <taxon>Diversisporales</taxon>
        <taxon>Gigasporaceae</taxon>
        <taxon>Racocetra</taxon>
    </lineage>
</organism>
<dbReference type="Proteomes" id="UP000789920">
    <property type="component" value="Unassembled WGS sequence"/>
</dbReference>
<reference evidence="1" key="1">
    <citation type="submission" date="2021-06" db="EMBL/GenBank/DDBJ databases">
        <authorList>
            <person name="Kallberg Y."/>
            <person name="Tangrot J."/>
            <person name="Rosling A."/>
        </authorList>
    </citation>
    <scope>NUCLEOTIDE SEQUENCE</scope>
    <source>
        <strain evidence="1">MA461A</strain>
    </source>
</reference>
<accession>A0ACA9R3Y2</accession>
<proteinExistence type="predicted"/>
<feature type="non-terminal residue" evidence="1">
    <location>
        <position position="1"/>
    </location>
</feature>
<dbReference type="EMBL" id="CAJVQC010042564">
    <property type="protein sequence ID" value="CAG8775597.1"/>
    <property type="molecule type" value="Genomic_DNA"/>
</dbReference>
<sequence length="157" mass="18196">KEYTYAQFPTKFVFDKHSKKWKLRICGNAIGRIYFVYPNAEGDIENRALNLLNDILKQQGKTLEKFPNMPVQSEFAGWLLKLGEGRLSEVVYNNSIISLPSDMVLRNNNMPQKLIDFVYAEIQNRFQNATYLIERAILASQNDDIDMLNSEVLARFP</sequence>
<comment type="caution">
    <text evidence="1">The sequence shown here is derived from an EMBL/GenBank/DDBJ whole genome shotgun (WGS) entry which is preliminary data.</text>
</comment>
<evidence type="ECO:0000313" key="1">
    <source>
        <dbReference type="EMBL" id="CAG8775597.1"/>
    </source>
</evidence>
<keyword evidence="2" id="KW-1185">Reference proteome</keyword>
<gene>
    <name evidence="1" type="ORF">RPERSI_LOCUS16927</name>
</gene>